<keyword evidence="5 15" id="KW-0812">Transmembrane</keyword>
<keyword evidence="7 13" id="KW-0106">Calcium</keyword>
<keyword evidence="12" id="KW-0325">Glycoprotein</keyword>
<dbReference type="InterPro" id="IPR027397">
    <property type="entry name" value="Catenin-bd_sf"/>
</dbReference>
<reference evidence="18" key="1">
    <citation type="submission" date="2025-08" db="UniProtKB">
        <authorList>
            <consortium name="RefSeq"/>
        </authorList>
    </citation>
    <scope>IDENTIFICATION</scope>
    <source>
        <strain evidence="18">17A/GY</strain>
        <tissue evidence="18">Liver</tissue>
    </source>
</reference>
<comment type="subcellular location">
    <subcellularLocation>
        <location evidence="2">Cell junction</location>
        <location evidence="2">Desmosome</location>
    </subcellularLocation>
    <subcellularLocation>
        <location evidence="1">Cell membrane</location>
        <topology evidence="1">Single-pass type I membrane protein</topology>
    </subcellularLocation>
</comment>
<dbReference type="PRINTS" id="PR00205">
    <property type="entry name" value="CADHERIN"/>
</dbReference>
<evidence type="ECO:0000256" key="14">
    <source>
        <dbReference type="SAM" id="MobiDB-lite"/>
    </source>
</evidence>
<dbReference type="GO" id="GO:0005886">
    <property type="term" value="C:plasma membrane"/>
    <property type="evidence" value="ECO:0007669"/>
    <property type="project" value="UniProtKB-SubCell"/>
</dbReference>
<dbReference type="AlphaFoldDB" id="A0A9J7KF61"/>
<dbReference type="Gene3D" id="4.10.900.10">
    <property type="entry name" value="TCF3-CBD (Catenin binding domain)"/>
    <property type="match status" value="1"/>
</dbReference>
<keyword evidence="10 15" id="KW-1133">Transmembrane helix</keyword>
<keyword evidence="11 15" id="KW-0472">Membrane</keyword>
<dbReference type="InterPro" id="IPR020894">
    <property type="entry name" value="Cadherin_CS"/>
</dbReference>
<accession>A0A9J7KF61</accession>
<feature type="transmembrane region" description="Helical" evidence="15">
    <location>
        <begin position="569"/>
        <end position="590"/>
    </location>
</feature>
<dbReference type="InterPro" id="IPR009122">
    <property type="entry name" value="Desmosomal_cadherin"/>
</dbReference>
<evidence type="ECO:0000256" key="2">
    <source>
        <dbReference type="ARBA" id="ARBA00004568"/>
    </source>
</evidence>
<evidence type="ECO:0000256" key="15">
    <source>
        <dbReference type="SAM" id="Phobius"/>
    </source>
</evidence>
<evidence type="ECO:0000256" key="10">
    <source>
        <dbReference type="ARBA" id="ARBA00022989"/>
    </source>
</evidence>
<keyword evidence="9" id="KW-0965">Cell junction</keyword>
<sequence length="1078" mass="116730">MKKTSKGAAINELGDLTSLYAKVEDIDNWVSVDSVTSEVKLVKTPDFESRYVQNGTYTVKVVAISSDHPQKTITGTVIITVEDINDNCPTLVEPVQQICEDAPYVNVTAEDLDGPQNSGPFSFSILDQPPGTSGNCKIIRQESTSVLLQQSEWKLGRSDVPFLISDSQGFSCPERQVLQLTVCECLGGSGCAEAQYDNYVGLGPAAIALMILALLLLLRKSSEPVLSVFSPGCATLAADMHCGEGAKGFTPIPGTIEMLHPWNNEGAPPEDKSAPLSFCCVFTMESLFFICHKRLVKDGETERPTVLGSIQVLCSDIHIRCILTDLLYRLHQCGTIVIDVFNSDNDRASDGFLRMIFNIIQREFRLPSLSLTIHTISIQKPIRYAKVEDIDNWVSVDSVTSEVKLVKIPDFESRYVQNGTYTVKVVAISSDHPQKTITGTVIITVEDINDNCPTLVEPVQQICEDAPYVNVTAEDLDGPQNSGPFSFSILDQPPGTSGNCKIIRQESTSVLLQQSEWKLGRSDVPFLISDSQGFSCPERQVLQLTVCECLGGSGCAEAQYDNYVGLGPAAIALMILALLLLLLVPLLLLICHCGEGAKGFTPIPGTIEMLHPWNNEGAPPEDKVVPSLLVTDHAGNSAVRNGVGGAGGAILKENMVKGSSSASFTKGQHELSDIDGRWEEHRSLLTTEATHLVGTAGAIAANETLRIARATGASRDMGGARGAAVAMNEEFLRSYFTEKAASYAEDDDIHMAKDCLLVYSQEETDSLRGSIGCCSFIEEELDDLFLDDLGLKFKTLAEVCLGQKISLDVDVEQRQKPVREASVNPASGSHYEQMMVNSESTYSSESGFQVPKPMHEAHSEKVTQEIVTESSVSSRQSQKVVPPHPDPVASGNIVVTETSYATGSTLPPSTVILGPRQPQSLIVTERVYTPASTLVDQHYGNEENVIVTERVVQPNGGIPKPLEVTQHLKDSQYVMVRERESILAPSSGVQPTLVMPSVAAGQNVTVTERVLAPASTLQSSYHIPSETSIKARKTMISSVRGLSPLPNLDLEESSHPNSTVTTSSTRVTKHSTVQHSYS</sequence>
<evidence type="ECO:0000313" key="17">
    <source>
        <dbReference type="Proteomes" id="UP001108280"/>
    </source>
</evidence>
<keyword evidence="6" id="KW-0677">Repeat</keyword>
<dbReference type="PANTHER" id="PTHR24025:SF1">
    <property type="entry name" value="DESMOGLEIN-2"/>
    <property type="match status" value="1"/>
</dbReference>
<dbReference type="PRINTS" id="PR01818">
    <property type="entry name" value="DESMOCADHERN"/>
</dbReference>
<dbReference type="InterPro" id="IPR002126">
    <property type="entry name" value="Cadherin-like_dom"/>
</dbReference>
<dbReference type="PROSITE" id="PS00232">
    <property type="entry name" value="CADHERIN_1"/>
    <property type="match status" value="2"/>
</dbReference>
<feature type="domain" description="Cadherin" evidence="16">
    <location>
        <begin position="334"/>
        <end position="455"/>
    </location>
</feature>
<evidence type="ECO:0000256" key="6">
    <source>
        <dbReference type="ARBA" id="ARBA00022737"/>
    </source>
</evidence>
<dbReference type="PROSITE" id="PS50268">
    <property type="entry name" value="CADHERIN_2"/>
    <property type="match status" value="2"/>
</dbReference>
<dbReference type="GeneID" id="113838100"/>
<evidence type="ECO:0000256" key="1">
    <source>
        <dbReference type="ARBA" id="ARBA00004251"/>
    </source>
</evidence>
<evidence type="ECO:0000256" key="9">
    <source>
        <dbReference type="ARBA" id="ARBA00022949"/>
    </source>
</evidence>
<evidence type="ECO:0000256" key="8">
    <source>
        <dbReference type="ARBA" id="ARBA00022889"/>
    </source>
</evidence>
<evidence type="ECO:0000256" key="13">
    <source>
        <dbReference type="PROSITE-ProRule" id="PRU00043"/>
    </source>
</evidence>
<evidence type="ECO:0000256" key="7">
    <source>
        <dbReference type="ARBA" id="ARBA00022837"/>
    </source>
</evidence>
<evidence type="ECO:0000256" key="11">
    <source>
        <dbReference type="ARBA" id="ARBA00023136"/>
    </source>
</evidence>
<dbReference type="KEGG" id="cge:113838100"/>
<evidence type="ECO:0000256" key="12">
    <source>
        <dbReference type="ARBA" id="ARBA00023180"/>
    </source>
</evidence>
<dbReference type="FunFam" id="4.10.900.10:FF:000003">
    <property type="entry name" value="Desmoglein 1"/>
    <property type="match status" value="1"/>
</dbReference>
<dbReference type="GO" id="GO:0005509">
    <property type="term" value="F:calcium ion binding"/>
    <property type="evidence" value="ECO:0007669"/>
    <property type="project" value="UniProtKB-UniRule"/>
</dbReference>
<keyword evidence="8" id="KW-0130">Cell adhesion</keyword>
<keyword evidence="4" id="KW-0165">Cleavage on pair of basic residues</keyword>
<evidence type="ECO:0000256" key="3">
    <source>
        <dbReference type="ARBA" id="ARBA00022475"/>
    </source>
</evidence>
<dbReference type="RefSeq" id="XP_035309828.1">
    <property type="nucleotide sequence ID" value="XM_035453937.1"/>
</dbReference>
<dbReference type="FunFam" id="2.60.40.60:FF:000031">
    <property type="entry name" value="Cadherin 3"/>
    <property type="match status" value="2"/>
</dbReference>
<evidence type="ECO:0000256" key="5">
    <source>
        <dbReference type="ARBA" id="ARBA00022692"/>
    </source>
</evidence>
<feature type="compositionally biased region" description="Low complexity" evidence="14">
    <location>
        <begin position="1058"/>
        <end position="1078"/>
    </location>
</feature>
<feature type="compositionally biased region" description="Low complexity" evidence="14">
    <location>
        <begin position="870"/>
        <end position="881"/>
    </location>
</feature>
<feature type="region of interest" description="Disordered" evidence="14">
    <location>
        <begin position="870"/>
        <end position="891"/>
    </location>
</feature>
<dbReference type="SUPFAM" id="SSF49313">
    <property type="entry name" value="Cadherin-like"/>
    <property type="match status" value="3"/>
</dbReference>
<feature type="domain" description="Cadherin" evidence="16">
    <location>
        <begin position="27"/>
        <end position="91"/>
    </location>
</feature>
<dbReference type="GO" id="GO:0007156">
    <property type="term" value="P:homophilic cell adhesion via plasma membrane adhesion molecules"/>
    <property type="evidence" value="ECO:0007669"/>
    <property type="project" value="InterPro"/>
</dbReference>
<dbReference type="InterPro" id="IPR050971">
    <property type="entry name" value="Cadherin-domain_protein"/>
</dbReference>
<organism evidence="17 18">
    <name type="scientific">Cricetulus griseus</name>
    <name type="common">Chinese hamster</name>
    <name type="synonym">Cricetulus barabensis griseus</name>
    <dbReference type="NCBI Taxonomy" id="10029"/>
    <lineage>
        <taxon>Eukaryota</taxon>
        <taxon>Metazoa</taxon>
        <taxon>Chordata</taxon>
        <taxon>Craniata</taxon>
        <taxon>Vertebrata</taxon>
        <taxon>Euteleostomi</taxon>
        <taxon>Mammalia</taxon>
        <taxon>Eutheria</taxon>
        <taxon>Euarchontoglires</taxon>
        <taxon>Glires</taxon>
        <taxon>Rodentia</taxon>
        <taxon>Myomorpha</taxon>
        <taxon>Muroidea</taxon>
        <taxon>Cricetidae</taxon>
        <taxon>Cricetinae</taxon>
        <taxon>Cricetulus</taxon>
    </lineage>
</organism>
<proteinExistence type="predicted"/>
<gene>
    <name evidence="18" type="primary">LOC113838100</name>
</gene>
<feature type="region of interest" description="Disordered" evidence="14">
    <location>
        <begin position="1043"/>
        <end position="1078"/>
    </location>
</feature>
<evidence type="ECO:0000256" key="4">
    <source>
        <dbReference type="ARBA" id="ARBA00022685"/>
    </source>
</evidence>
<dbReference type="SMART" id="SM00112">
    <property type="entry name" value="CA"/>
    <property type="match status" value="2"/>
</dbReference>
<dbReference type="GO" id="GO:0030057">
    <property type="term" value="C:desmosome"/>
    <property type="evidence" value="ECO:0007669"/>
    <property type="project" value="UniProtKB-SubCell"/>
</dbReference>
<dbReference type="PRINTS" id="PR01819">
    <property type="entry name" value="DESMOGLEIN"/>
</dbReference>
<dbReference type="OrthoDB" id="8961010at2759"/>
<dbReference type="InterPro" id="IPR015919">
    <property type="entry name" value="Cadherin-like_sf"/>
</dbReference>
<dbReference type="Gene3D" id="2.60.40.60">
    <property type="entry name" value="Cadherins"/>
    <property type="match status" value="4"/>
</dbReference>
<dbReference type="Proteomes" id="UP001108280">
    <property type="component" value="Unplaced"/>
</dbReference>
<protein>
    <submittedName>
        <fullName evidence="18">Desmoglein-2-like</fullName>
    </submittedName>
</protein>
<dbReference type="PANTHER" id="PTHR24025">
    <property type="entry name" value="DESMOGLEIN FAMILY MEMBER"/>
    <property type="match status" value="1"/>
</dbReference>
<keyword evidence="3" id="KW-1003">Cell membrane</keyword>
<keyword evidence="17" id="KW-1185">Reference proteome</keyword>
<feature type="transmembrane region" description="Helical" evidence="15">
    <location>
        <begin position="199"/>
        <end position="218"/>
    </location>
</feature>
<dbReference type="CDD" id="cd11304">
    <property type="entry name" value="Cadherin_repeat"/>
    <property type="match status" value="2"/>
</dbReference>
<evidence type="ECO:0000313" key="18">
    <source>
        <dbReference type="RefSeq" id="XP_035309828.1"/>
    </source>
</evidence>
<name>A0A9J7KF61_CRIGR</name>
<evidence type="ECO:0000259" key="16">
    <source>
        <dbReference type="PROSITE" id="PS50268"/>
    </source>
</evidence>